<dbReference type="InterPro" id="IPR050274">
    <property type="entry name" value="Nuclear_hormone_rcpt_NR2"/>
</dbReference>
<evidence type="ECO:0000313" key="14">
    <source>
        <dbReference type="EMBL" id="CAD7241799.1"/>
    </source>
</evidence>
<feature type="region of interest" description="Disordered" evidence="11">
    <location>
        <begin position="342"/>
        <end position="363"/>
    </location>
</feature>
<dbReference type="OrthoDB" id="40902at2759"/>
<dbReference type="InterPro" id="IPR001723">
    <property type="entry name" value="Nuclear_hrmn_rcpt"/>
</dbReference>
<dbReference type="PROSITE" id="PS00031">
    <property type="entry name" value="NUCLEAR_REC_DBD_1"/>
    <property type="match status" value="1"/>
</dbReference>
<keyword evidence="5 10" id="KW-0805">Transcription regulation</keyword>
<dbReference type="Gene3D" id="1.10.565.10">
    <property type="entry name" value="Retinoid X Receptor"/>
    <property type="match status" value="1"/>
</dbReference>
<feature type="compositionally biased region" description="Acidic residues" evidence="11">
    <location>
        <begin position="349"/>
        <end position="361"/>
    </location>
</feature>
<feature type="domain" description="Nuclear receptor" evidence="12">
    <location>
        <begin position="138"/>
        <end position="213"/>
    </location>
</feature>
<dbReference type="Pfam" id="PF00105">
    <property type="entry name" value="zf-C4"/>
    <property type="match status" value="1"/>
</dbReference>
<feature type="domain" description="NR LBD" evidence="13">
    <location>
        <begin position="363"/>
        <end position="595"/>
    </location>
</feature>
<evidence type="ECO:0000259" key="13">
    <source>
        <dbReference type="PROSITE" id="PS51843"/>
    </source>
</evidence>
<keyword evidence="15" id="KW-1185">Reference proteome</keyword>
<evidence type="ECO:0000256" key="10">
    <source>
        <dbReference type="RuleBase" id="RU004334"/>
    </source>
</evidence>
<keyword evidence="7 10" id="KW-0804">Transcription</keyword>
<dbReference type="GO" id="GO:0005634">
    <property type="term" value="C:nucleus"/>
    <property type="evidence" value="ECO:0007669"/>
    <property type="project" value="UniProtKB-SubCell"/>
</dbReference>
<organism evidence="14">
    <name type="scientific">Darwinula stevensoni</name>
    <dbReference type="NCBI Taxonomy" id="69355"/>
    <lineage>
        <taxon>Eukaryota</taxon>
        <taxon>Metazoa</taxon>
        <taxon>Ecdysozoa</taxon>
        <taxon>Arthropoda</taxon>
        <taxon>Crustacea</taxon>
        <taxon>Oligostraca</taxon>
        <taxon>Ostracoda</taxon>
        <taxon>Podocopa</taxon>
        <taxon>Podocopida</taxon>
        <taxon>Darwinulocopina</taxon>
        <taxon>Darwinuloidea</taxon>
        <taxon>Darwinulidae</taxon>
        <taxon>Darwinula</taxon>
    </lineage>
</organism>
<reference evidence="14" key="1">
    <citation type="submission" date="2020-11" db="EMBL/GenBank/DDBJ databases">
        <authorList>
            <person name="Tran Van P."/>
        </authorList>
    </citation>
    <scope>NUCLEOTIDE SEQUENCE</scope>
</reference>
<dbReference type="InterPro" id="IPR013088">
    <property type="entry name" value="Znf_NHR/GATA"/>
</dbReference>
<dbReference type="Gene3D" id="3.30.50.10">
    <property type="entry name" value="Erythroid Transcription Factor GATA-1, subunit A"/>
    <property type="match status" value="1"/>
</dbReference>
<evidence type="ECO:0000256" key="2">
    <source>
        <dbReference type="ARBA" id="ARBA00022723"/>
    </source>
</evidence>
<evidence type="ECO:0000256" key="11">
    <source>
        <dbReference type="SAM" id="MobiDB-lite"/>
    </source>
</evidence>
<keyword evidence="6 10" id="KW-0238">DNA-binding</keyword>
<keyword evidence="8 10" id="KW-0675">Receptor</keyword>
<sequence>MVDVEVGGMPVLMSALASGPRSDHSPPPSTTINAKRLKMEASDELIIDHVGLNPSQPRLLTEAHLSSGNSSVSSPVNAVANPATPGSFAGINAPANSIILFQSGLLPAASPLGGQSDWAPSYRLADKDDPKSTLGMQVELCVVCGDRASGRHYGAISCEGCKGFFKRSIRKQLAYVCRGKKDCEVTKHHRNRCQFCRLQKCLAMGMRCDARAVSAVQSERRPIGMEPQRGMVLGSTSGGSLGLGNGNSKIYIRREYGSGSDSGGTDQLSINFQERMNTLLEAGLMNSSHKPPLMTSVHASSARERPMASESPKSMNGDISSLPNTIVTPVKERALETMNRLISTGDFDKSDDGDEDGDSDGEVSVSLEEQLLSDESVVFRLTTPSPVPSHLNVHYICETASRLLFLSIHWAKTIPLFQALSQETREALIRGCWSELFTLGMAQCHDVMGLKKILSTIITHLQLALNHDSIPVQKINQVAEHIARIRELVTSMVRMEVDAKEFACLKAILLFSPDLPSIGNRKVVERAQEKALEELRNHVKEKVNEEGGEDRMSRLLLRLPALKSLQASLNEELFFAGLIGNVQIHSVIPYILKMEDSLLCDIQCVDIVTLSFGMFQNQKA</sequence>
<feature type="region of interest" description="Disordered" evidence="11">
    <location>
        <begin position="298"/>
        <end position="323"/>
    </location>
</feature>
<keyword evidence="3 10" id="KW-0863">Zinc-finger</keyword>
<protein>
    <submittedName>
        <fullName evidence="14">Uncharacterized protein</fullName>
    </submittedName>
</protein>
<proteinExistence type="inferred from homology"/>
<dbReference type="SMART" id="SM00399">
    <property type="entry name" value="ZnF_C4"/>
    <property type="match status" value="1"/>
</dbReference>
<dbReference type="GO" id="GO:0008270">
    <property type="term" value="F:zinc ion binding"/>
    <property type="evidence" value="ECO:0007669"/>
    <property type="project" value="UniProtKB-KW"/>
</dbReference>
<dbReference type="FunFam" id="1.10.565.10:FF:000041">
    <property type="entry name" value="Nuclear hormone receptor HR78"/>
    <property type="match status" value="1"/>
</dbReference>
<evidence type="ECO:0000259" key="12">
    <source>
        <dbReference type="PROSITE" id="PS51030"/>
    </source>
</evidence>
<dbReference type="SUPFAM" id="SSF48508">
    <property type="entry name" value="Nuclear receptor ligand-binding domain"/>
    <property type="match status" value="1"/>
</dbReference>
<dbReference type="PANTHER" id="PTHR24083">
    <property type="entry name" value="NUCLEAR HORMONE RECEPTOR"/>
    <property type="match status" value="1"/>
</dbReference>
<accession>A0A7R8X0Q3</accession>
<keyword evidence="9 10" id="KW-0539">Nucleus</keyword>
<evidence type="ECO:0000256" key="1">
    <source>
        <dbReference type="ARBA" id="ARBA00004123"/>
    </source>
</evidence>
<dbReference type="PROSITE" id="PS51030">
    <property type="entry name" value="NUCLEAR_REC_DBD_2"/>
    <property type="match status" value="1"/>
</dbReference>
<dbReference type="GO" id="GO:0003700">
    <property type="term" value="F:DNA-binding transcription factor activity"/>
    <property type="evidence" value="ECO:0007669"/>
    <property type="project" value="InterPro"/>
</dbReference>
<evidence type="ECO:0000256" key="6">
    <source>
        <dbReference type="ARBA" id="ARBA00023125"/>
    </source>
</evidence>
<dbReference type="SUPFAM" id="SSF57716">
    <property type="entry name" value="Glucocorticoid receptor-like (DNA-binding domain)"/>
    <property type="match status" value="1"/>
</dbReference>
<keyword evidence="4 10" id="KW-0862">Zinc</keyword>
<dbReference type="InterPro" id="IPR035500">
    <property type="entry name" value="NHR-like_dom_sf"/>
</dbReference>
<dbReference type="Pfam" id="PF00104">
    <property type="entry name" value="Hormone_recep"/>
    <property type="match status" value="1"/>
</dbReference>
<dbReference type="InterPro" id="IPR001628">
    <property type="entry name" value="Znf_hrmn_rcpt"/>
</dbReference>
<dbReference type="Proteomes" id="UP000677054">
    <property type="component" value="Unassembled WGS sequence"/>
</dbReference>
<dbReference type="EMBL" id="CAJPEV010000178">
    <property type="protein sequence ID" value="CAG0881879.1"/>
    <property type="molecule type" value="Genomic_DNA"/>
</dbReference>
<dbReference type="PRINTS" id="PR00398">
    <property type="entry name" value="STRDHORMONER"/>
</dbReference>
<name>A0A7R8X0Q3_9CRUS</name>
<evidence type="ECO:0000256" key="3">
    <source>
        <dbReference type="ARBA" id="ARBA00022771"/>
    </source>
</evidence>
<dbReference type="EMBL" id="LR899695">
    <property type="protein sequence ID" value="CAD7241799.1"/>
    <property type="molecule type" value="Genomic_DNA"/>
</dbReference>
<evidence type="ECO:0000256" key="8">
    <source>
        <dbReference type="ARBA" id="ARBA00023170"/>
    </source>
</evidence>
<keyword evidence="2 10" id="KW-0479">Metal-binding</keyword>
<gene>
    <name evidence="14" type="ORF">DSTB1V02_LOCUS1778</name>
</gene>
<dbReference type="PRINTS" id="PR00047">
    <property type="entry name" value="STROIDFINGER"/>
</dbReference>
<dbReference type="SMART" id="SM00430">
    <property type="entry name" value="HOLI"/>
    <property type="match status" value="1"/>
</dbReference>
<evidence type="ECO:0000256" key="4">
    <source>
        <dbReference type="ARBA" id="ARBA00022833"/>
    </source>
</evidence>
<feature type="compositionally biased region" description="Polar residues" evidence="11">
    <location>
        <begin position="311"/>
        <end position="323"/>
    </location>
</feature>
<dbReference type="AlphaFoldDB" id="A0A7R8X0Q3"/>
<comment type="similarity">
    <text evidence="10">Belongs to the nuclear hormone receptor family.</text>
</comment>
<evidence type="ECO:0000313" key="15">
    <source>
        <dbReference type="Proteomes" id="UP000677054"/>
    </source>
</evidence>
<dbReference type="FunFam" id="3.30.50.10:FF:000015">
    <property type="entry name" value="Nuclear receptor subfamily 2, group C, member 1"/>
    <property type="match status" value="1"/>
</dbReference>
<dbReference type="GO" id="GO:0043565">
    <property type="term" value="F:sequence-specific DNA binding"/>
    <property type="evidence" value="ECO:0007669"/>
    <property type="project" value="InterPro"/>
</dbReference>
<evidence type="ECO:0000256" key="5">
    <source>
        <dbReference type="ARBA" id="ARBA00023015"/>
    </source>
</evidence>
<comment type="subcellular location">
    <subcellularLocation>
        <location evidence="1 10">Nucleus</location>
    </subcellularLocation>
</comment>
<dbReference type="PROSITE" id="PS51843">
    <property type="entry name" value="NR_LBD"/>
    <property type="match status" value="1"/>
</dbReference>
<dbReference type="InterPro" id="IPR000536">
    <property type="entry name" value="Nucl_hrmn_rcpt_lig-bd"/>
</dbReference>
<evidence type="ECO:0000256" key="7">
    <source>
        <dbReference type="ARBA" id="ARBA00023163"/>
    </source>
</evidence>
<evidence type="ECO:0000256" key="9">
    <source>
        <dbReference type="ARBA" id="ARBA00023242"/>
    </source>
</evidence>